<dbReference type="Gene3D" id="3.40.50.2300">
    <property type="match status" value="1"/>
</dbReference>
<dbReference type="InterPro" id="IPR015943">
    <property type="entry name" value="WD40/YVTN_repeat-like_dom_sf"/>
</dbReference>
<dbReference type="CDD" id="cd00082">
    <property type="entry name" value="HisKA"/>
    <property type="match status" value="1"/>
</dbReference>
<dbReference type="PROSITE" id="PS00041">
    <property type="entry name" value="HTH_ARAC_FAMILY_1"/>
    <property type="match status" value="1"/>
</dbReference>
<proteinExistence type="predicted"/>
<evidence type="ECO:0000256" key="5">
    <source>
        <dbReference type="ARBA" id="ARBA00023125"/>
    </source>
</evidence>
<reference evidence="12 13" key="1">
    <citation type="submission" date="2018-03" db="EMBL/GenBank/DDBJ databases">
        <title>Genomic Encyclopedia of Archaeal and Bacterial Type Strains, Phase II (KMG-II): from individual species to whole genera.</title>
        <authorList>
            <person name="Goeker M."/>
        </authorList>
    </citation>
    <scope>NUCLEOTIDE SEQUENCE [LARGE SCALE GENOMIC DNA]</scope>
    <source>
        <strain evidence="12 13">DSM 100346</strain>
    </source>
</reference>
<dbReference type="SMART" id="SM00448">
    <property type="entry name" value="REC"/>
    <property type="match status" value="1"/>
</dbReference>
<evidence type="ECO:0000313" key="12">
    <source>
        <dbReference type="EMBL" id="PWJ55327.1"/>
    </source>
</evidence>
<dbReference type="SUPFAM" id="SSF47384">
    <property type="entry name" value="Homodimeric domain of signal transducing histidine kinase"/>
    <property type="match status" value="1"/>
</dbReference>
<dbReference type="Pfam" id="PF12833">
    <property type="entry name" value="HTH_18"/>
    <property type="match status" value="1"/>
</dbReference>
<dbReference type="Pfam" id="PF00512">
    <property type="entry name" value="HisKA"/>
    <property type="match status" value="1"/>
</dbReference>
<dbReference type="InterPro" id="IPR011110">
    <property type="entry name" value="Reg_prop"/>
</dbReference>
<dbReference type="GO" id="GO:0003700">
    <property type="term" value="F:DNA-binding transcription factor activity"/>
    <property type="evidence" value="ECO:0007669"/>
    <property type="project" value="InterPro"/>
</dbReference>
<dbReference type="SUPFAM" id="SSF50998">
    <property type="entry name" value="Quinoprotein alcohol dehydrogenase-like"/>
    <property type="match status" value="1"/>
</dbReference>
<organism evidence="12 13">
    <name type="scientific">Dyadobacter jejuensis</name>
    <dbReference type="NCBI Taxonomy" id="1082580"/>
    <lineage>
        <taxon>Bacteria</taxon>
        <taxon>Pseudomonadati</taxon>
        <taxon>Bacteroidota</taxon>
        <taxon>Cytophagia</taxon>
        <taxon>Cytophagales</taxon>
        <taxon>Spirosomataceae</taxon>
        <taxon>Dyadobacter</taxon>
    </lineage>
</organism>
<dbReference type="InterPro" id="IPR018060">
    <property type="entry name" value="HTH_AraC"/>
</dbReference>
<dbReference type="InterPro" id="IPR003594">
    <property type="entry name" value="HATPase_dom"/>
</dbReference>
<dbReference type="InterPro" id="IPR018062">
    <property type="entry name" value="HTH_AraC-typ_CS"/>
</dbReference>
<dbReference type="Pfam" id="PF07495">
    <property type="entry name" value="Y_Y_Y"/>
    <property type="match status" value="1"/>
</dbReference>
<dbReference type="Gene3D" id="2.60.40.10">
    <property type="entry name" value="Immunoglobulins"/>
    <property type="match status" value="1"/>
</dbReference>
<feature type="domain" description="HTH araC/xylS-type" evidence="9">
    <location>
        <begin position="1222"/>
        <end position="1321"/>
    </location>
</feature>
<evidence type="ECO:0000256" key="3">
    <source>
        <dbReference type="ARBA" id="ARBA00022553"/>
    </source>
</evidence>
<evidence type="ECO:0000256" key="4">
    <source>
        <dbReference type="ARBA" id="ARBA00023015"/>
    </source>
</evidence>
<dbReference type="InterPro" id="IPR005467">
    <property type="entry name" value="His_kinase_dom"/>
</dbReference>
<dbReference type="InterPro" id="IPR001789">
    <property type="entry name" value="Sig_transdc_resp-reg_receiver"/>
</dbReference>
<dbReference type="SMART" id="SM00387">
    <property type="entry name" value="HATPase_c"/>
    <property type="match status" value="1"/>
</dbReference>
<dbReference type="SUPFAM" id="SSF46689">
    <property type="entry name" value="Homeodomain-like"/>
    <property type="match status" value="1"/>
</dbReference>
<feature type="domain" description="Response regulatory" evidence="11">
    <location>
        <begin position="1075"/>
        <end position="1190"/>
    </location>
</feature>
<dbReference type="InterPro" id="IPR036097">
    <property type="entry name" value="HisK_dim/P_sf"/>
</dbReference>
<dbReference type="PANTHER" id="PTHR43547">
    <property type="entry name" value="TWO-COMPONENT HISTIDINE KINASE"/>
    <property type="match status" value="1"/>
</dbReference>
<sequence length="1332" mass="153053">MKFYSSMQFKTFVFLLFCSMFGFGIGVTNGQVFQHVSEKEGAPKSGIMAVTQDKDGFIWYATANGLFRYDSRAFKRYGFDAQKQNSLSSDYLSSLISDSRGTLWVGSWGGLNRYDPTTDTFTRFRHDPKNPMSISSDTIYSMAEDRQHRLWIGTSNGLNCMEMVNGKVQFTRYLQGTPSIRVRGIAVGDDRELWLATHDGMVHMNQDKPVVYRSSDSRTGANNDFGTIYKDAYGNIWLGKTSGGLFRFDRASRSLQMIEDFKNADGDWPWVTAMQPDKNGKLWIATWTGLTLYDVKSRQTEWYVNHPANPLSLSDDTILSLFKDRQGGLWIGTYNLGIDYLNTLAPVFSRWPFYVDSYSKNRYLDGWGGITPNQKLWLLARDKSQIMLFDQRTQKRSTVNLGTNVPNGTNFFYLDDDDVMWYGGQWNLYGYHIHTGQLQRYRFIDSKDNPAGHGRIYRMIQDSQGRLVMCGSFGVIVFDKKSKSFTNLNLDDFIITLFEDSKGNIWCGTKNEALKISKGLERIERYEIAVPQKVGLDDVWRIAEDGSGRVWLVTLSGLMLFDSQSKKFIKQQVPLLDNLTDLRIDQKGYLWLSKELELLRYHPDLGTLQVYSSNDGLPRNGFLNFNSAYSDRNGIFYYITQKEMFSFDPEQIQTANRPDSIVITGLHLFNEMVRVGDETGILQREISHEKGLEFRHDQNIFTLDFALLSFARSERNRYRYMLEGFDKGWNTSTITSATYMNLPPGDYTFRVQAANGDGYWMESSRDLQIRVLKPWWKSWYAYFVYFILSATIVYLLIRFFWLRTTLQKENQLYQAKLDFFTNISHEVRTHLSLIVGPLEKAYGLLQEDTTVKNHMHHARNNSHKLMQLVNELLDFSKIQNKELSLQVAEYDLVKVIKNILSSFEHLAEERQIATQFIYAHPEIKVWFDMAQIQKVFYNLLSNAYKFTPEGGQVVVKVSELSGELLIEVINTGRGIAPKDLERVFDNFFQGHQRQDAQTGYGIGLALSKGIVDKHQGSLSVESRYEELDENGETSFALRLKKGNSHYTKEQLDNNQVRSIAVETVGPENGAQKKYTVLLVEDNEELRDFESAVFGEVFNILEAANGNEALELAYEHIPDLVLCDVMMPEQNGMQVCSQLKADMRTSHIPIILLTARSESSQEMQGLMAGADDYLVKPFDLNVLSLKINNLIKGREELRRYYTKALSLEKEDNLQEDSNGIFIGKLRDLVLENLTEPNFGVNEMAVQIGMSVSVLYRKLRVLTGMTVNEFMKTIKMKKALQLLESENIRVNEVALMIGYEDVRYFSREFKKVYGKNPSEFLRKDVSASQDGFQL</sequence>
<dbReference type="Gene3D" id="1.10.10.60">
    <property type="entry name" value="Homeodomain-like"/>
    <property type="match status" value="1"/>
</dbReference>
<evidence type="ECO:0000256" key="6">
    <source>
        <dbReference type="ARBA" id="ARBA00023163"/>
    </source>
</evidence>
<keyword evidence="8" id="KW-0812">Transmembrane</keyword>
<keyword evidence="5" id="KW-0238">DNA-binding</keyword>
<dbReference type="InterPro" id="IPR009057">
    <property type="entry name" value="Homeodomain-like_sf"/>
</dbReference>
<dbReference type="SMART" id="SM00342">
    <property type="entry name" value="HTH_ARAC"/>
    <property type="match status" value="1"/>
</dbReference>
<dbReference type="SMART" id="SM00388">
    <property type="entry name" value="HisKA"/>
    <property type="match status" value="1"/>
</dbReference>
<protein>
    <recommendedName>
        <fullName evidence="2">histidine kinase</fullName>
        <ecNumber evidence="2">2.7.13.3</ecNumber>
    </recommendedName>
</protein>
<dbReference type="PANTHER" id="PTHR43547:SF2">
    <property type="entry name" value="HYBRID SIGNAL TRANSDUCTION HISTIDINE KINASE C"/>
    <property type="match status" value="1"/>
</dbReference>
<name>A0A316AYM5_9BACT</name>
<keyword evidence="13" id="KW-1185">Reference proteome</keyword>
<evidence type="ECO:0000256" key="7">
    <source>
        <dbReference type="PROSITE-ProRule" id="PRU00169"/>
    </source>
</evidence>
<dbReference type="PROSITE" id="PS01124">
    <property type="entry name" value="HTH_ARAC_FAMILY_2"/>
    <property type="match status" value="1"/>
</dbReference>
<evidence type="ECO:0000256" key="8">
    <source>
        <dbReference type="SAM" id="Phobius"/>
    </source>
</evidence>
<comment type="caution">
    <text evidence="12">The sequence shown here is derived from an EMBL/GenBank/DDBJ whole genome shotgun (WGS) entry which is preliminary data.</text>
</comment>
<dbReference type="PROSITE" id="PS50110">
    <property type="entry name" value="RESPONSE_REGULATORY"/>
    <property type="match status" value="1"/>
</dbReference>
<evidence type="ECO:0000259" key="10">
    <source>
        <dbReference type="PROSITE" id="PS50109"/>
    </source>
</evidence>
<dbReference type="Proteomes" id="UP000245880">
    <property type="component" value="Unassembled WGS sequence"/>
</dbReference>
<feature type="domain" description="Histidine kinase" evidence="10">
    <location>
        <begin position="822"/>
        <end position="1043"/>
    </location>
</feature>
<keyword evidence="4" id="KW-0805">Transcription regulation</keyword>
<evidence type="ECO:0000313" key="13">
    <source>
        <dbReference type="Proteomes" id="UP000245880"/>
    </source>
</evidence>
<keyword evidence="8" id="KW-1133">Transmembrane helix</keyword>
<accession>A0A316AYM5</accession>
<dbReference type="EC" id="2.7.13.3" evidence="2"/>
<dbReference type="InterPro" id="IPR013783">
    <property type="entry name" value="Ig-like_fold"/>
</dbReference>
<evidence type="ECO:0000259" key="9">
    <source>
        <dbReference type="PROSITE" id="PS01124"/>
    </source>
</evidence>
<dbReference type="SUPFAM" id="SSF52172">
    <property type="entry name" value="CheY-like"/>
    <property type="match status" value="1"/>
</dbReference>
<dbReference type="SUPFAM" id="SSF63829">
    <property type="entry name" value="Calcium-dependent phosphotriesterase"/>
    <property type="match status" value="2"/>
</dbReference>
<dbReference type="GO" id="GO:0043565">
    <property type="term" value="F:sequence-specific DNA binding"/>
    <property type="evidence" value="ECO:0007669"/>
    <property type="project" value="InterPro"/>
</dbReference>
<dbReference type="PRINTS" id="PR00344">
    <property type="entry name" value="BCTRLSENSOR"/>
</dbReference>
<dbReference type="Gene3D" id="1.10.287.130">
    <property type="match status" value="1"/>
</dbReference>
<dbReference type="CDD" id="cd17574">
    <property type="entry name" value="REC_OmpR"/>
    <property type="match status" value="1"/>
</dbReference>
<dbReference type="GO" id="GO:0000155">
    <property type="term" value="F:phosphorelay sensor kinase activity"/>
    <property type="evidence" value="ECO:0007669"/>
    <property type="project" value="InterPro"/>
</dbReference>
<dbReference type="InterPro" id="IPR011006">
    <property type="entry name" value="CheY-like_superfamily"/>
</dbReference>
<keyword evidence="6" id="KW-0804">Transcription</keyword>
<dbReference type="InterPro" id="IPR004358">
    <property type="entry name" value="Sig_transdc_His_kin-like_C"/>
</dbReference>
<dbReference type="SUPFAM" id="SSF55874">
    <property type="entry name" value="ATPase domain of HSP90 chaperone/DNA topoisomerase II/histidine kinase"/>
    <property type="match status" value="1"/>
</dbReference>
<keyword evidence="8" id="KW-0472">Membrane</keyword>
<dbReference type="Gene3D" id="3.30.565.10">
    <property type="entry name" value="Histidine kinase-like ATPase, C-terminal domain"/>
    <property type="match status" value="1"/>
</dbReference>
<feature type="modified residue" description="4-aspartylphosphate" evidence="7">
    <location>
        <position position="1123"/>
    </location>
</feature>
<dbReference type="Pfam" id="PF00072">
    <property type="entry name" value="Response_reg"/>
    <property type="match status" value="1"/>
</dbReference>
<feature type="transmembrane region" description="Helical" evidence="8">
    <location>
        <begin position="779"/>
        <end position="801"/>
    </location>
</feature>
<comment type="catalytic activity">
    <reaction evidence="1">
        <text>ATP + protein L-histidine = ADP + protein N-phospho-L-histidine.</text>
        <dbReference type="EC" id="2.7.13.3"/>
    </reaction>
</comment>
<dbReference type="Gene3D" id="2.130.10.10">
    <property type="entry name" value="YVTN repeat-like/Quinoprotein amine dehydrogenase"/>
    <property type="match status" value="3"/>
</dbReference>
<dbReference type="InterPro" id="IPR003661">
    <property type="entry name" value="HisK_dim/P_dom"/>
</dbReference>
<dbReference type="InterPro" id="IPR036890">
    <property type="entry name" value="HATPase_C_sf"/>
</dbReference>
<dbReference type="EMBL" id="QGDT01000014">
    <property type="protein sequence ID" value="PWJ55327.1"/>
    <property type="molecule type" value="Genomic_DNA"/>
</dbReference>
<dbReference type="Pfam" id="PF02518">
    <property type="entry name" value="HATPase_c"/>
    <property type="match status" value="1"/>
</dbReference>
<dbReference type="InterPro" id="IPR011047">
    <property type="entry name" value="Quinoprotein_ADH-like_sf"/>
</dbReference>
<gene>
    <name evidence="12" type="ORF">CLV98_11496</name>
</gene>
<dbReference type="Pfam" id="PF07494">
    <property type="entry name" value="Reg_prop"/>
    <property type="match status" value="3"/>
</dbReference>
<keyword evidence="3 7" id="KW-0597">Phosphoprotein</keyword>
<evidence type="ECO:0000256" key="1">
    <source>
        <dbReference type="ARBA" id="ARBA00000085"/>
    </source>
</evidence>
<dbReference type="FunFam" id="2.60.40.10:FF:000791">
    <property type="entry name" value="Two-component system sensor histidine kinase/response regulator"/>
    <property type="match status" value="1"/>
</dbReference>
<dbReference type="PROSITE" id="PS50109">
    <property type="entry name" value="HIS_KIN"/>
    <property type="match status" value="1"/>
</dbReference>
<evidence type="ECO:0000259" key="11">
    <source>
        <dbReference type="PROSITE" id="PS50110"/>
    </source>
</evidence>
<dbReference type="InterPro" id="IPR011123">
    <property type="entry name" value="Y_Y_Y"/>
</dbReference>
<evidence type="ECO:0000256" key="2">
    <source>
        <dbReference type="ARBA" id="ARBA00012438"/>
    </source>
</evidence>